<evidence type="ECO:0000259" key="1">
    <source>
        <dbReference type="Pfam" id="PF13276"/>
    </source>
</evidence>
<dbReference type="InterPro" id="IPR025948">
    <property type="entry name" value="HTH-like_dom"/>
</dbReference>
<keyword evidence="3" id="KW-1185">Reference proteome</keyword>
<dbReference type="Pfam" id="PF13276">
    <property type="entry name" value="HTH_21"/>
    <property type="match status" value="1"/>
</dbReference>
<gene>
    <name evidence="2" type="ORF">NYF23_08975</name>
</gene>
<organism evidence="2 3">
    <name type="scientific">SAR92 clade bacterium H455</name>
    <dbReference type="NCBI Taxonomy" id="2974818"/>
    <lineage>
        <taxon>Bacteria</taxon>
        <taxon>Pseudomonadati</taxon>
        <taxon>Pseudomonadota</taxon>
        <taxon>Gammaproteobacteria</taxon>
        <taxon>Cellvibrionales</taxon>
        <taxon>Porticoccaceae</taxon>
        <taxon>SAR92 clade</taxon>
    </lineage>
</organism>
<proteinExistence type="predicted"/>
<accession>A0ABY5TNI9</accession>
<dbReference type="EMBL" id="CP103416">
    <property type="protein sequence ID" value="UVW34156.1"/>
    <property type="molecule type" value="Genomic_DNA"/>
</dbReference>
<evidence type="ECO:0000313" key="3">
    <source>
        <dbReference type="Proteomes" id="UP001059934"/>
    </source>
</evidence>
<reference evidence="2" key="1">
    <citation type="submission" date="2022-08" db="EMBL/GenBank/DDBJ databases">
        <title>Catabolic pathway analysis in culturable SAR92 clade bacteria reveals their overlooked roles in DMSP degradation in coastal seas.</title>
        <authorList>
            <person name="He X."/>
            <person name="Zhang X."/>
            <person name="Zhang Y."/>
        </authorList>
    </citation>
    <scope>NUCLEOTIDE SEQUENCE</scope>
    <source>
        <strain evidence="2">H455</strain>
    </source>
</reference>
<dbReference type="PANTHER" id="PTHR46889">
    <property type="entry name" value="TRANSPOSASE INSF FOR INSERTION SEQUENCE IS3B-RELATED"/>
    <property type="match status" value="1"/>
</dbReference>
<name>A0ABY5TNI9_9GAMM</name>
<protein>
    <submittedName>
        <fullName evidence="2">IS3 family transposase</fullName>
    </submittedName>
</protein>
<dbReference type="InterPro" id="IPR050900">
    <property type="entry name" value="Transposase_IS3/IS150/IS904"/>
</dbReference>
<dbReference type="Proteomes" id="UP001059934">
    <property type="component" value="Chromosome"/>
</dbReference>
<feature type="domain" description="HTH-like" evidence="1">
    <location>
        <begin position="27"/>
        <end position="83"/>
    </location>
</feature>
<dbReference type="PANTHER" id="PTHR46889:SF4">
    <property type="entry name" value="TRANSPOSASE INSO FOR INSERTION SEQUENCE ELEMENT IS911B-RELATED"/>
    <property type="match status" value="1"/>
</dbReference>
<evidence type="ECO:0000313" key="2">
    <source>
        <dbReference type="EMBL" id="UVW34156.1"/>
    </source>
</evidence>
<sequence>MCRVLKLHRSGFYAWLQKPVSDRAVEDQRLLRLIKESYMASGGTYGSQWIHRDLREASESCSVHRVARVMRENRLKVQIGYKRRYIKGGKPAIIAANVLDRQFNPEHPNQAWVSDITYGVPGVQGKHGCLNEPRVYLKFTSDRQELVCL</sequence>